<evidence type="ECO:0000313" key="10">
    <source>
        <dbReference type="Proteomes" id="UP000603234"/>
    </source>
</evidence>
<gene>
    <name evidence="9" type="ORF">GH808_11300</name>
</gene>
<feature type="domain" description="Flagellin N-terminal" evidence="7">
    <location>
        <begin position="3"/>
        <end position="138"/>
    </location>
</feature>
<keyword evidence="9" id="KW-0282">Flagellum</keyword>
<protein>
    <recommendedName>
        <fullName evidence="2 5">Flagellin</fullName>
    </recommendedName>
</protein>
<dbReference type="PANTHER" id="PTHR42792:SF2">
    <property type="entry name" value="FLAGELLIN"/>
    <property type="match status" value="1"/>
</dbReference>
<dbReference type="EMBL" id="WJBC01000017">
    <property type="protein sequence ID" value="MBC3805017.1"/>
    <property type="molecule type" value="Genomic_DNA"/>
</dbReference>
<dbReference type="Proteomes" id="UP000603234">
    <property type="component" value="Unassembled WGS sequence"/>
</dbReference>
<dbReference type="Pfam" id="PF07196">
    <property type="entry name" value="Flagellin_IN"/>
    <property type="match status" value="1"/>
</dbReference>
<organism evidence="9 10">
    <name type="scientific">Acetobacterium fimetarium</name>
    <dbReference type="NCBI Taxonomy" id="52691"/>
    <lineage>
        <taxon>Bacteria</taxon>
        <taxon>Bacillati</taxon>
        <taxon>Bacillota</taxon>
        <taxon>Clostridia</taxon>
        <taxon>Eubacteriales</taxon>
        <taxon>Eubacteriaceae</taxon>
        <taxon>Acetobacterium</taxon>
    </lineage>
</organism>
<comment type="similarity">
    <text evidence="1 5">Belongs to the bacterial flagellin family.</text>
</comment>
<comment type="subcellular location">
    <subcellularLocation>
        <location evidence="5">Secreted</location>
    </subcellularLocation>
    <subcellularLocation>
        <location evidence="5">Bacterial flagellum</location>
    </subcellularLocation>
</comment>
<dbReference type="InterPro" id="IPR010810">
    <property type="entry name" value="Flagellin_hook_IN_motif"/>
</dbReference>
<dbReference type="PRINTS" id="PR00207">
    <property type="entry name" value="FLAGELLIN"/>
</dbReference>
<comment type="caution">
    <text evidence="9">The sequence shown here is derived from an EMBL/GenBank/DDBJ whole genome shotgun (WGS) entry which is preliminary data.</text>
</comment>
<evidence type="ECO:0000313" key="9">
    <source>
        <dbReference type="EMBL" id="MBC3805017.1"/>
    </source>
</evidence>
<keyword evidence="9" id="KW-0966">Cell projection</keyword>
<name>A0ABR6WWQ4_9FIRM</name>
<evidence type="ECO:0000256" key="6">
    <source>
        <dbReference type="SAM" id="Coils"/>
    </source>
</evidence>
<evidence type="ECO:0000256" key="4">
    <source>
        <dbReference type="ARBA" id="ARBA00023143"/>
    </source>
</evidence>
<evidence type="ECO:0000256" key="1">
    <source>
        <dbReference type="ARBA" id="ARBA00005709"/>
    </source>
</evidence>
<accession>A0ABR6WWQ4</accession>
<evidence type="ECO:0000259" key="7">
    <source>
        <dbReference type="Pfam" id="PF00669"/>
    </source>
</evidence>
<dbReference type="Gene3D" id="3.30.70.2120">
    <property type="match status" value="1"/>
</dbReference>
<dbReference type="InterPro" id="IPR046358">
    <property type="entry name" value="Flagellin_C"/>
</dbReference>
<evidence type="ECO:0000256" key="3">
    <source>
        <dbReference type="ARBA" id="ARBA00022525"/>
    </source>
</evidence>
<keyword evidence="10" id="KW-1185">Reference proteome</keyword>
<dbReference type="InterPro" id="IPR001029">
    <property type="entry name" value="Flagellin_N"/>
</dbReference>
<proteinExistence type="inferred from homology"/>
<keyword evidence="6" id="KW-0175">Coiled coil</keyword>
<feature type="domain" description="Flagellin C-terminal" evidence="8">
    <location>
        <begin position="383"/>
        <end position="468"/>
    </location>
</feature>
<dbReference type="InterPro" id="IPR042187">
    <property type="entry name" value="Flagellin_C_sub2"/>
</dbReference>
<dbReference type="SUPFAM" id="SSF64518">
    <property type="entry name" value="Phase 1 flagellin"/>
    <property type="match status" value="1"/>
</dbReference>
<sequence length="469" mass="48070">MRINHNIAALNTYNKLSANQSATSKSLEKLSSGLKINKAGDNAAGLAISEKMRGQINGLNTASTNASDGISLINTAEGALSETHSILQRMRELAVQSSSDTNATNDRAEIQKEVDQLAKEVTRIGNQTEFNTKKLLNGGAGLTTEFTSETVNGTTQDWISVVGGTAETQGSGTIHISGAVSATAATHIVDAVAAGSGQVHTLTINGTDIKYTTGTIDSGNAQAAAAAINSAADKTGVTAKSSGASLIVSTKDVGLSSKLVFASDANSVNAAAITAASGTDNGSNATITSTSLGATSFIATGNTITVADGIYQGLEFKIGSNTDTTTSGNNLADFKITGNGSLTLHIGANEGQTMGVSIGDMRAEALGINALDVTTQAGAESAITTVDNAIINVSSERAKLGAYTNRLEHTINNLSTSSENTASSESRIRDVDMAKEMTEFTKNNILSQAAQSMLAQANQQPQKVLSLLQ</sequence>
<dbReference type="PANTHER" id="PTHR42792">
    <property type="entry name" value="FLAGELLIN"/>
    <property type="match status" value="1"/>
</dbReference>
<dbReference type="InterPro" id="IPR001492">
    <property type="entry name" value="Flagellin"/>
</dbReference>
<feature type="coiled-coil region" evidence="6">
    <location>
        <begin position="100"/>
        <end position="127"/>
    </location>
</feature>
<dbReference type="Pfam" id="PF00700">
    <property type="entry name" value="Flagellin_C"/>
    <property type="match status" value="1"/>
</dbReference>
<keyword evidence="3 5" id="KW-0964">Secreted</keyword>
<dbReference type="Pfam" id="PF00669">
    <property type="entry name" value="Flagellin_N"/>
    <property type="match status" value="1"/>
</dbReference>
<evidence type="ECO:0000256" key="2">
    <source>
        <dbReference type="ARBA" id="ARBA00020110"/>
    </source>
</evidence>
<evidence type="ECO:0000256" key="5">
    <source>
        <dbReference type="RuleBase" id="RU362073"/>
    </source>
</evidence>
<keyword evidence="9" id="KW-0969">Cilium</keyword>
<dbReference type="Gene3D" id="1.20.1330.10">
    <property type="entry name" value="f41 fragment of flagellin, N-terminal domain"/>
    <property type="match status" value="2"/>
</dbReference>
<comment type="function">
    <text evidence="5">Flagellin is the subunit protein which polymerizes to form the filaments of bacterial flagella.</text>
</comment>
<keyword evidence="4 5" id="KW-0975">Bacterial flagellum</keyword>
<dbReference type="RefSeq" id="WP_186842900.1">
    <property type="nucleotide sequence ID" value="NZ_WJBC01000017.1"/>
</dbReference>
<dbReference type="Gene3D" id="6.10.10.10">
    <property type="entry name" value="Flagellar export chaperone, C-terminal domain"/>
    <property type="match status" value="1"/>
</dbReference>
<evidence type="ECO:0000259" key="8">
    <source>
        <dbReference type="Pfam" id="PF00700"/>
    </source>
</evidence>
<reference evidence="9 10" key="1">
    <citation type="journal article" date="2020" name="mSystems">
        <title>Defining Genomic and Predicted Metabolic Features of the Acetobacterium Genus.</title>
        <authorList>
            <person name="Ross D.E."/>
            <person name="Marshall C.W."/>
            <person name="Gulliver D."/>
            <person name="May H.D."/>
            <person name="Norman R.S."/>
        </authorList>
    </citation>
    <scope>NUCLEOTIDE SEQUENCE [LARGE SCALE GENOMIC DNA]</scope>
    <source>
        <strain evidence="9 10">DSM 8238</strain>
    </source>
</reference>